<protein>
    <submittedName>
        <fullName evidence="1">Uncharacterized protein</fullName>
    </submittedName>
</protein>
<dbReference type="EMBL" id="CP155571">
    <property type="protein sequence ID" value="XFO74638.1"/>
    <property type="molecule type" value="Genomic_DNA"/>
</dbReference>
<reference evidence="1" key="1">
    <citation type="submission" date="2024-05" db="EMBL/GenBank/DDBJ databases">
        <title>Isolation and characterization of Sporomusa carbonis sp. nov., a carboxydotrophic hydrogenogen in the genus of Sporomusa isolated from a charcoal burning pile.</title>
        <authorList>
            <person name="Boeer T."/>
            <person name="Rosenbaum F."/>
            <person name="Eysell L."/>
            <person name="Mueller V."/>
            <person name="Daniel R."/>
            <person name="Poehlein A."/>
        </authorList>
    </citation>
    <scope>NUCLEOTIDE SEQUENCE [LARGE SCALE GENOMIC DNA]</scope>
    <source>
        <strain evidence="1">DSM 3132</strain>
    </source>
</reference>
<gene>
    <name evidence="1" type="ORF">SPACI_047480</name>
</gene>
<proteinExistence type="predicted"/>
<evidence type="ECO:0000313" key="2">
    <source>
        <dbReference type="Proteomes" id="UP000216052"/>
    </source>
</evidence>
<keyword evidence="2" id="KW-1185">Reference proteome</keyword>
<accession>A0ABZ3J989</accession>
<organism evidence="1 2">
    <name type="scientific">Sporomusa acidovorans (strain ATCC 49682 / DSM 3132 / Mol)</name>
    <dbReference type="NCBI Taxonomy" id="1123286"/>
    <lineage>
        <taxon>Bacteria</taxon>
        <taxon>Bacillati</taxon>
        <taxon>Bacillota</taxon>
        <taxon>Negativicutes</taxon>
        <taxon>Selenomonadales</taxon>
        <taxon>Sporomusaceae</taxon>
        <taxon>Sporomusa</taxon>
    </lineage>
</organism>
<evidence type="ECO:0000313" key="1">
    <source>
        <dbReference type="EMBL" id="XFO74638.1"/>
    </source>
</evidence>
<name>A0ABZ3J989_SPOA4</name>
<sequence length="106" mass="12347">MKFFLPAAENNDQTQSVYNQIKQFAQETTSWPIRETRIFSIQFRNDGKEYYAEVGKVENLTGDLVIAIFESELTYLICTKYRGVLKDMPIIVGKKDTITHTLFEKE</sequence>
<dbReference type="Proteomes" id="UP000216052">
    <property type="component" value="Chromosome"/>
</dbReference>
<dbReference type="RefSeq" id="WP_093793265.1">
    <property type="nucleotide sequence ID" value="NZ_CP155571.1"/>
</dbReference>